<accession>A0AAV8SX89</accession>
<protein>
    <submittedName>
        <fullName evidence="2">Uncharacterized protein</fullName>
    </submittedName>
</protein>
<gene>
    <name evidence="2" type="ORF">K2173_003325</name>
</gene>
<sequence>MEFDSSSSLNRQRAFCGQAKPIFSLSFCCFLKENMESRQKLELLDQAIKKMLAEKENDEAGIALLSHDDNDQLLLSKLLAELESLKGDASSENPKSKTAESLVGSELKEDEKAGRLDGGEEIVKELRKLKRQNTVTHCLLSVMIVLTVVWQVSEVSLILKVKDGLSHPFKSFGSLLSGLVKNPVTSIQEAEKQNSSSTQQSPEAAYLPALNMPEIPHVDLGLNGEK</sequence>
<dbReference type="EMBL" id="JAIWQS010000007">
    <property type="protein sequence ID" value="KAJ8759087.1"/>
    <property type="molecule type" value="Genomic_DNA"/>
</dbReference>
<feature type="region of interest" description="Disordered" evidence="1">
    <location>
        <begin position="190"/>
        <end position="226"/>
    </location>
</feature>
<comment type="caution">
    <text evidence="2">The sequence shown here is derived from an EMBL/GenBank/DDBJ whole genome shotgun (WGS) entry which is preliminary data.</text>
</comment>
<evidence type="ECO:0000313" key="3">
    <source>
        <dbReference type="Proteomes" id="UP001159364"/>
    </source>
</evidence>
<proteinExistence type="predicted"/>
<evidence type="ECO:0000313" key="2">
    <source>
        <dbReference type="EMBL" id="KAJ8759087.1"/>
    </source>
</evidence>
<feature type="compositionally biased region" description="Polar residues" evidence="1">
    <location>
        <begin position="190"/>
        <end position="202"/>
    </location>
</feature>
<dbReference type="AlphaFoldDB" id="A0AAV8SX89"/>
<evidence type="ECO:0000256" key="1">
    <source>
        <dbReference type="SAM" id="MobiDB-lite"/>
    </source>
</evidence>
<feature type="region of interest" description="Disordered" evidence="1">
    <location>
        <begin position="88"/>
        <end position="112"/>
    </location>
</feature>
<dbReference type="PANTHER" id="PTHR35280">
    <property type="entry name" value="F17L21.9"/>
    <property type="match status" value="1"/>
</dbReference>
<name>A0AAV8SX89_9ROSI</name>
<dbReference type="Proteomes" id="UP001159364">
    <property type="component" value="Linkage Group LG07"/>
</dbReference>
<organism evidence="2 3">
    <name type="scientific">Erythroxylum novogranatense</name>
    <dbReference type="NCBI Taxonomy" id="1862640"/>
    <lineage>
        <taxon>Eukaryota</taxon>
        <taxon>Viridiplantae</taxon>
        <taxon>Streptophyta</taxon>
        <taxon>Embryophyta</taxon>
        <taxon>Tracheophyta</taxon>
        <taxon>Spermatophyta</taxon>
        <taxon>Magnoliopsida</taxon>
        <taxon>eudicotyledons</taxon>
        <taxon>Gunneridae</taxon>
        <taxon>Pentapetalae</taxon>
        <taxon>rosids</taxon>
        <taxon>fabids</taxon>
        <taxon>Malpighiales</taxon>
        <taxon>Erythroxylaceae</taxon>
        <taxon>Erythroxylum</taxon>
    </lineage>
</organism>
<reference evidence="2 3" key="1">
    <citation type="submission" date="2021-09" db="EMBL/GenBank/DDBJ databases">
        <title>Genomic insights and catalytic innovation underlie evolution of tropane alkaloids biosynthesis.</title>
        <authorList>
            <person name="Wang Y.-J."/>
            <person name="Tian T."/>
            <person name="Huang J.-P."/>
            <person name="Huang S.-X."/>
        </authorList>
    </citation>
    <scope>NUCLEOTIDE SEQUENCE [LARGE SCALE GENOMIC DNA]</scope>
    <source>
        <strain evidence="2">KIB-2018</strain>
        <tissue evidence="2">Leaf</tissue>
    </source>
</reference>
<keyword evidence="3" id="KW-1185">Reference proteome</keyword>
<dbReference type="PANTHER" id="PTHR35280:SF1">
    <property type="entry name" value="F17L21.9"/>
    <property type="match status" value="1"/>
</dbReference>